<dbReference type="Proteomes" id="UP000252415">
    <property type="component" value="Unassembled WGS sequence"/>
</dbReference>
<evidence type="ECO:0000313" key="1">
    <source>
        <dbReference type="EMBL" id="RCW43017.1"/>
    </source>
</evidence>
<dbReference type="EMBL" id="QPJD01000014">
    <property type="protein sequence ID" value="RCW43017.1"/>
    <property type="molecule type" value="Genomic_DNA"/>
</dbReference>
<accession>A0A368VRC7</accession>
<sequence length="256" mass="30670">MIYMVNYATRRFYKSQEKLKRSALRFGVDKVMSFREKDLIRTAFFNKNKKLLRQPRGGGYWIWKPYFILKVMSKIKENDIVIYCDSGMEVIKRLDPLFKICKRKGGIMLFRTHSLLNKAWTKRDCFVLMKCDSPKYWNEEQLMGSFSVFVNNVKNRKFVKEWLAYCCNKNIISDAPNRSGLKNFREFKDHRHDQSVLSLLAVKHNIEVYRAPCQHGDRYKMKKFRHSGECTKYSSKPYNNSPYDTLLNHHRNRDSR</sequence>
<comment type="caution">
    <text evidence="1">The sequence shown here is derived from an EMBL/GenBank/DDBJ whole genome shotgun (WGS) entry which is preliminary data.</text>
</comment>
<gene>
    <name evidence="1" type="ORF">DFP97_11480</name>
</gene>
<protein>
    <submittedName>
        <fullName evidence="1">Uncharacterized protein</fullName>
    </submittedName>
</protein>
<dbReference type="OrthoDB" id="9804725at2"/>
<keyword evidence="2" id="KW-1185">Reference proteome</keyword>
<evidence type="ECO:0000313" key="2">
    <source>
        <dbReference type="Proteomes" id="UP000252415"/>
    </source>
</evidence>
<reference evidence="1 2" key="1">
    <citation type="submission" date="2018-07" db="EMBL/GenBank/DDBJ databases">
        <title>Genomic Encyclopedia of Type Strains, Phase III (KMG-III): the genomes of soil and plant-associated and newly described type strains.</title>
        <authorList>
            <person name="Whitman W."/>
        </authorList>
    </citation>
    <scope>NUCLEOTIDE SEQUENCE [LARGE SCALE GENOMIC DNA]</scope>
    <source>
        <strain evidence="1 2">CECT 7506</strain>
    </source>
</reference>
<organism evidence="1 2">
    <name type="scientific">Paenibacillus prosopidis</name>
    <dbReference type="NCBI Taxonomy" id="630520"/>
    <lineage>
        <taxon>Bacteria</taxon>
        <taxon>Bacillati</taxon>
        <taxon>Bacillota</taxon>
        <taxon>Bacilli</taxon>
        <taxon>Bacillales</taxon>
        <taxon>Paenibacillaceae</taxon>
        <taxon>Paenibacillus</taxon>
    </lineage>
</organism>
<dbReference type="AlphaFoldDB" id="A0A368VRC7"/>
<dbReference type="RefSeq" id="WP_114382180.1">
    <property type="nucleotide sequence ID" value="NZ_QPJD01000014.1"/>
</dbReference>
<name>A0A368VRC7_9BACL</name>
<proteinExistence type="predicted"/>